<gene>
    <name evidence="1" type="ORF">AAF712_015193</name>
</gene>
<name>A0ABR2ZBF3_9AGAR</name>
<dbReference type="EMBL" id="JBBXMP010000359">
    <property type="protein sequence ID" value="KAL0058128.1"/>
    <property type="molecule type" value="Genomic_DNA"/>
</dbReference>
<reference evidence="1 2" key="1">
    <citation type="submission" date="2024-05" db="EMBL/GenBank/DDBJ databases">
        <title>A draft genome resource for the thread blight pathogen Marasmius tenuissimus strain MS-2.</title>
        <authorList>
            <person name="Yulfo-Soto G.E."/>
            <person name="Baruah I.K."/>
            <person name="Amoako-Attah I."/>
            <person name="Bukari Y."/>
            <person name="Meinhardt L.W."/>
            <person name="Bailey B.A."/>
            <person name="Cohen S.P."/>
        </authorList>
    </citation>
    <scope>NUCLEOTIDE SEQUENCE [LARGE SCALE GENOMIC DNA]</scope>
    <source>
        <strain evidence="1 2">MS-2</strain>
    </source>
</reference>
<protein>
    <submittedName>
        <fullName evidence="1">Uncharacterized protein</fullName>
    </submittedName>
</protein>
<keyword evidence="2" id="KW-1185">Reference proteome</keyword>
<organism evidence="1 2">
    <name type="scientific">Marasmius tenuissimus</name>
    <dbReference type="NCBI Taxonomy" id="585030"/>
    <lineage>
        <taxon>Eukaryota</taxon>
        <taxon>Fungi</taxon>
        <taxon>Dikarya</taxon>
        <taxon>Basidiomycota</taxon>
        <taxon>Agaricomycotina</taxon>
        <taxon>Agaricomycetes</taxon>
        <taxon>Agaricomycetidae</taxon>
        <taxon>Agaricales</taxon>
        <taxon>Marasmiineae</taxon>
        <taxon>Marasmiaceae</taxon>
        <taxon>Marasmius</taxon>
    </lineage>
</organism>
<evidence type="ECO:0000313" key="1">
    <source>
        <dbReference type="EMBL" id="KAL0058128.1"/>
    </source>
</evidence>
<comment type="caution">
    <text evidence="1">The sequence shown here is derived from an EMBL/GenBank/DDBJ whole genome shotgun (WGS) entry which is preliminary data.</text>
</comment>
<feature type="non-terminal residue" evidence="1">
    <location>
        <position position="1"/>
    </location>
</feature>
<evidence type="ECO:0000313" key="2">
    <source>
        <dbReference type="Proteomes" id="UP001437256"/>
    </source>
</evidence>
<dbReference type="Proteomes" id="UP001437256">
    <property type="component" value="Unassembled WGS sequence"/>
</dbReference>
<proteinExistence type="predicted"/>
<sequence length="58" mass="5814">STTGISVGRFTDSVSRASSHWKTTAGGSNSHLPSLAPECSAVSMLVGVSCSVLSCLGE</sequence>
<accession>A0ABR2ZBF3</accession>